<reference evidence="2 3" key="1">
    <citation type="journal article" date="2015" name="Genome Announc.">
        <title>Expanding the biotechnology potential of lactobacilli through comparative genomics of 213 strains and associated genera.</title>
        <authorList>
            <person name="Sun Z."/>
            <person name="Harris H.M."/>
            <person name="McCann A."/>
            <person name="Guo C."/>
            <person name="Argimon S."/>
            <person name="Zhang W."/>
            <person name="Yang X."/>
            <person name="Jeffery I.B."/>
            <person name="Cooney J.C."/>
            <person name="Kagawa T.F."/>
            <person name="Liu W."/>
            <person name="Song Y."/>
            <person name="Salvetti E."/>
            <person name="Wrobel A."/>
            <person name="Rasinkangas P."/>
            <person name="Parkhill J."/>
            <person name="Rea M.C."/>
            <person name="O'Sullivan O."/>
            <person name="Ritari J."/>
            <person name="Douillard F.P."/>
            <person name="Paul Ross R."/>
            <person name="Yang R."/>
            <person name="Briner A.E."/>
            <person name="Felis G.E."/>
            <person name="de Vos W.M."/>
            <person name="Barrangou R."/>
            <person name="Klaenhammer T.R."/>
            <person name="Caufield P.W."/>
            <person name="Cui Y."/>
            <person name="Zhang H."/>
            <person name="O'Toole P.W."/>
        </authorList>
    </citation>
    <scope>NUCLEOTIDE SEQUENCE [LARGE SCALE GENOMIC DNA]</scope>
    <source>
        <strain evidence="2 3">DSM 15946</strain>
    </source>
</reference>
<dbReference type="InterPro" id="IPR029058">
    <property type="entry name" value="AB_hydrolase_fold"/>
</dbReference>
<evidence type="ECO:0000259" key="1">
    <source>
        <dbReference type="Pfam" id="PF12695"/>
    </source>
</evidence>
<dbReference type="RefSeq" id="WP_019205994.1">
    <property type="nucleotide sequence ID" value="NZ_AZFK01000006.1"/>
</dbReference>
<dbReference type="PATRIC" id="fig|1423760.3.peg.25"/>
<dbReference type="EMBL" id="AZFK01000006">
    <property type="protein sequence ID" value="KRL92286.1"/>
    <property type="molecule type" value="Genomic_DNA"/>
</dbReference>
<comment type="caution">
    <text evidence="2">The sequence shown here is derived from an EMBL/GenBank/DDBJ whole genome shotgun (WGS) entry which is preliminary data.</text>
</comment>
<gene>
    <name evidence="2" type="ORF">FC43_GL000024</name>
</gene>
<evidence type="ECO:0000313" key="2">
    <source>
        <dbReference type="EMBL" id="KRL92286.1"/>
    </source>
</evidence>
<name>A0A0R1UG46_9LACO</name>
<protein>
    <recommendedName>
        <fullName evidence="1">Alpha/beta hydrolase fold-5 domain-containing protein</fullName>
    </recommendedName>
</protein>
<evidence type="ECO:0000313" key="3">
    <source>
        <dbReference type="Proteomes" id="UP000050816"/>
    </source>
</evidence>
<dbReference type="AlphaFoldDB" id="A0A0R1UG46"/>
<dbReference type="Pfam" id="PF12695">
    <property type="entry name" value="Abhydrolase_5"/>
    <property type="match status" value="1"/>
</dbReference>
<dbReference type="GeneID" id="82933747"/>
<proteinExistence type="predicted"/>
<feature type="domain" description="Alpha/beta hydrolase fold-5" evidence="1">
    <location>
        <begin position="69"/>
        <end position="230"/>
    </location>
</feature>
<dbReference type="GO" id="GO:0016787">
    <property type="term" value="F:hydrolase activity"/>
    <property type="evidence" value="ECO:0007669"/>
    <property type="project" value="InterPro"/>
</dbReference>
<accession>A0A0R1UG46</accession>
<organism evidence="2 3">
    <name type="scientific">Limosilactobacillus ingluviei DSM 15946</name>
    <dbReference type="NCBI Taxonomy" id="1423760"/>
    <lineage>
        <taxon>Bacteria</taxon>
        <taxon>Bacillati</taxon>
        <taxon>Bacillota</taxon>
        <taxon>Bacilli</taxon>
        <taxon>Lactobacillales</taxon>
        <taxon>Lactobacillaceae</taxon>
        <taxon>Limosilactobacillus</taxon>
    </lineage>
</organism>
<dbReference type="InterPro" id="IPR029059">
    <property type="entry name" value="AB_hydrolase_5"/>
</dbReference>
<sequence length="245" mass="26785">MRKKNNSRRIKSGLLIILLLLSLSGVMGGLWLKHHTYQPTAATRQALQSATVKRDQIIFPAHGQRQLTVIFYPGALVEPASYAPWAHQVAQAGYTVKIARFPLNLAILAPKQARALVPAHQAYVIGGHSLGGVMAARWAHQHHPAALKGVFFFASYPDQKGRLDHTSLPVLSLTGSRDGVLNWSRFRTAQKYLPRETTKQTITGGNHAGFGAYGPQKGDRAATISNHAQQTAIAQALLKWLATLH</sequence>
<dbReference type="Proteomes" id="UP000050816">
    <property type="component" value="Unassembled WGS sequence"/>
</dbReference>
<dbReference type="SUPFAM" id="SSF53474">
    <property type="entry name" value="alpha/beta-Hydrolases"/>
    <property type="match status" value="1"/>
</dbReference>
<dbReference type="Gene3D" id="3.40.50.1820">
    <property type="entry name" value="alpha/beta hydrolase"/>
    <property type="match status" value="1"/>
</dbReference>